<accession>A0A815S0N1</accession>
<dbReference type="OrthoDB" id="686384at2759"/>
<dbReference type="FunFam" id="3.90.1490.10:FF:000001">
    <property type="entry name" value="Diphthine--ammonia ligase"/>
    <property type="match status" value="1"/>
</dbReference>
<evidence type="ECO:0000256" key="8">
    <source>
        <dbReference type="ARBA" id="ARBA00031552"/>
    </source>
</evidence>
<comment type="caution">
    <text evidence="11">The sequence shown here is derived from an EMBL/GenBank/DDBJ whole genome shotgun (WGS) entry which is preliminary data.</text>
</comment>
<evidence type="ECO:0000256" key="1">
    <source>
        <dbReference type="ARBA" id="ARBA00005156"/>
    </source>
</evidence>
<dbReference type="GO" id="GO:0005524">
    <property type="term" value="F:ATP binding"/>
    <property type="evidence" value="ECO:0007669"/>
    <property type="project" value="UniProtKB-KW"/>
</dbReference>
<evidence type="ECO:0000256" key="3">
    <source>
        <dbReference type="ARBA" id="ARBA00018426"/>
    </source>
</evidence>
<evidence type="ECO:0000313" key="13">
    <source>
        <dbReference type="Proteomes" id="UP000663829"/>
    </source>
</evidence>
<keyword evidence="5" id="KW-0547">Nucleotide-binding</keyword>
<organism evidence="11 13">
    <name type="scientific">Didymodactylos carnosus</name>
    <dbReference type="NCBI Taxonomy" id="1234261"/>
    <lineage>
        <taxon>Eukaryota</taxon>
        <taxon>Metazoa</taxon>
        <taxon>Spiralia</taxon>
        <taxon>Gnathifera</taxon>
        <taxon>Rotifera</taxon>
        <taxon>Eurotatoria</taxon>
        <taxon>Bdelloidea</taxon>
        <taxon>Philodinida</taxon>
        <taxon>Philodinidae</taxon>
        <taxon>Didymodactylos</taxon>
    </lineage>
</organism>
<dbReference type="PANTHER" id="PTHR12196:SF2">
    <property type="entry name" value="DIPHTHINE--AMMONIA LIGASE"/>
    <property type="match status" value="1"/>
</dbReference>
<evidence type="ECO:0000256" key="2">
    <source>
        <dbReference type="ARBA" id="ARBA00012089"/>
    </source>
</evidence>
<evidence type="ECO:0000313" key="11">
    <source>
        <dbReference type="EMBL" id="CAF1482741.1"/>
    </source>
</evidence>
<evidence type="ECO:0000256" key="9">
    <source>
        <dbReference type="ARBA" id="ARBA00048108"/>
    </source>
</evidence>
<dbReference type="GO" id="GO:0017178">
    <property type="term" value="F:diphthine-ammonia ligase activity"/>
    <property type="evidence" value="ECO:0007669"/>
    <property type="project" value="UniProtKB-EC"/>
</dbReference>
<keyword evidence="4" id="KW-0436">Ligase</keyword>
<dbReference type="EMBL" id="CAJOBC010086704">
    <property type="protein sequence ID" value="CAF4347350.1"/>
    <property type="molecule type" value="Genomic_DNA"/>
</dbReference>
<gene>
    <name evidence="11" type="ORF">GPM918_LOCUS35910</name>
    <name evidence="12" type="ORF">SRO942_LOCUS36634</name>
</gene>
<dbReference type="Proteomes" id="UP000681722">
    <property type="component" value="Unassembled WGS sequence"/>
</dbReference>
<dbReference type="GO" id="GO:0017183">
    <property type="term" value="P:protein histidyl modification to diphthamide"/>
    <property type="evidence" value="ECO:0007669"/>
    <property type="project" value="TreeGrafter"/>
</dbReference>
<dbReference type="PANTHER" id="PTHR12196">
    <property type="entry name" value="DOMAIN OF UNKNOWN FUNCTION 71 DUF71 -CONTAINING PROTEIN"/>
    <property type="match status" value="1"/>
</dbReference>
<comment type="pathway">
    <text evidence="1">Protein modification; peptidyl-diphthamide biosynthesis.</text>
</comment>
<dbReference type="Pfam" id="PF01902">
    <property type="entry name" value="Diphthami_syn_2"/>
    <property type="match status" value="1"/>
</dbReference>
<feature type="domain" description="Diphthamide synthase" evidence="10">
    <location>
        <begin position="17"/>
        <end position="73"/>
    </location>
</feature>
<proteinExistence type="predicted"/>
<dbReference type="EMBL" id="CAJNOQ010021221">
    <property type="protein sequence ID" value="CAF1482741.1"/>
    <property type="molecule type" value="Genomic_DNA"/>
</dbReference>
<dbReference type="InterPro" id="IPR002761">
    <property type="entry name" value="Diphthami_syn_dom"/>
</dbReference>
<dbReference type="EC" id="6.3.1.14" evidence="2"/>
<comment type="catalytic activity">
    <reaction evidence="9">
        <text>diphthine-[translation elongation factor 2] + NH4(+) + ATP = diphthamide-[translation elongation factor 2] + AMP + diphosphate + H(+)</text>
        <dbReference type="Rhea" id="RHEA:19753"/>
        <dbReference type="Rhea" id="RHEA-COMP:10172"/>
        <dbReference type="Rhea" id="RHEA-COMP:10174"/>
        <dbReference type="ChEBI" id="CHEBI:15378"/>
        <dbReference type="ChEBI" id="CHEBI:16692"/>
        <dbReference type="ChEBI" id="CHEBI:28938"/>
        <dbReference type="ChEBI" id="CHEBI:30616"/>
        <dbReference type="ChEBI" id="CHEBI:33019"/>
        <dbReference type="ChEBI" id="CHEBI:82696"/>
        <dbReference type="ChEBI" id="CHEBI:456215"/>
        <dbReference type="EC" id="6.3.1.14"/>
    </reaction>
</comment>
<feature type="non-terminal residue" evidence="11">
    <location>
        <position position="1"/>
    </location>
</feature>
<evidence type="ECO:0000256" key="5">
    <source>
        <dbReference type="ARBA" id="ARBA00022741"/>
    </source>
</evidence>
<protein>
    <recommendedName>
        <fullName evidence="3">Diphthine--ammonia ligase</fullName>
        <ecNumber evidence="2">6.3.1.14</ecNumber>
    </recommendedName>
    <alternativeName>
        <fullName evidence="7">Diphthamide synthase</fullName>
    </alternativeName>
    <alternativeName>
        <fullName evidence="8">Diphthamide synthetase</fullName>
    </alternativeName>
</protein>
<evidence type="ECO:0000259" key="10">
    <source>
        <dbReference type="Pfam" id="PF01902"/>
    </source>
</evidence>
<keyword evidence="13" id="KW-1185">Reference proteome</keyword>
<name>A0A815S0N1_9BILA</name>
<sequence length="81" mass="9158">LYPQRHLGKTLVEMRPILHNLSEKYGINICGEGGEYETLTLDCSLFKKRIVIDHFKIVLGSADVGYLKVEQAHLEDKSDGL</sequence>
<dbReference type="InterPro" id="IPR030662">
    <property type="entry name" value="DPH6/MJ0570"/>
</dbReference>
<keyword evidence="6" id="KW-0067">ATP-binding</keyword>
<evidence type="ECO:0000313" key="12">
    <source>
        <dbReference type="EMBL" id="CAF4347350.1"/>
    </source>
</evidence>
<dbReference type="Proteomes" id="UP000663829">
    <property type="component" value="Unassembled WGS sequence"/>
</dbReference>
<dbReference type="SUPFAM" id="SSF52402">
    <property type="entry name" value="Adenine nucleotide alpha hydrolases-like"/>
    <property type="match status" value="1"/>
</dbReference>
<evidence type="ECO:0000256" key="6">
    <source>
        <dbReference type="ARBA" id="ARBA00022840"/>
    </source>
</evidence>
<evidence type="ECO:0000256" key="7">
    <source>
        <dbReference type="ARBA" id="ARBA00029814"/>
    </source>
</evidence>
<reference evidence="11" key="1">
    <citation type="submission" date="2021-02" db="EMBL/GenBank/DDBJ databases">
        <authorList>
            <person name="Nowell W R."/>
        </authorList>
    </citation>
    <scope>NUCLEOTIDE SEQUENCE</scope>
</reference>
<dbReference type="Gene3D" id="3.90.1490.10">
    <property type="entry name" value="putative n-type atp pyrophosphatase, domain 2"/>
    <property type="match status" value="1"/>
</dbReference>
<evidence type="ECO:0000256" key="4">
    <source>
        <dbReference type="ARBA" id="ARBA00022598"/>
    </source>
</evidence>
<dbReference type="AlphaFoldDB" id="A0A815S0N1"/>